<feature type="transmembrane region" description="Helical" evidence="6">
    <location>
        <begin position="185"/>
        <end position="203"/>
    </location>
</feature>
<keyword evidence="4 6" id="KW-1133">Transmembrane helix</keyword>
<evidence type="ECO:0000313" key="7">
    <source>
        <dbReference type="EMBL" id="KCZ72204.1"/>
    </source>
</evidence>
<evidence type="ECO:0000256" key="4">
    <source>
        <dbReference type="ARBA" id="ARBA00022989"/>
    </source>
</evidence>
<feature type="transmembrane region" description="Helical" evidence="6">
    <location>
        <begin position="224"/>
        <end position="245"/>
    </location>
</feature>
<comment type="subcellular location">
    <subcellularLocation>
        <location evidence="1">Cell membrane</location>
        <topology evidence="1">Multi-pass membrane protein</topology>
    </subcellularLocation>
</comment>
<feature type="transmembrane region" description="Helical" evidence="6">
    <location>
        <begin position="91"/>
        <end position="112"/>
    </location>
</feature>
<dbReference type="OrthoDB" id="101719at2157"/>
<feature type="transmembrane region" description="Helical" evidence="6">
    <location>
        <begin position="20"/>
        <end position="43"/>
    </location>
</feature>
<feature type="transmembrane region" description="Helical" evidence="6">
    <location>
        <begin position="362"/>
        <end position="380"/>
    </location>
</feature>
<protein>
    <submittedName>
        <fullName evidence="7">Membrane protein involved in the export of O-antigen and teichoic acid</fullName>
    </submittedName>
</protein>
<feature type="transmembrane region" description="Helical" evidence="6">
    <location>
        <begin position="386"/>
        <end position="403"/>
    </location>
</feature>
<feature type="transmembrane region" description="Helical" evidence="6">
    <location>
        <begin position="124"/>
        <end position="147"/>
    </location>
</feature>
<comment type="caution">
    <text evidence="7">The sequence shown here is derived from an EMBL/GenBank/DDBJ whole genome shotgun (WGS) entry which is preliminary data.</text>
</comment>
<dbReference type="PATRIC" id="fig|1392998.3.peg.1612"/>
<feature type="transmembrane region" description="Helical" evidence="6">
    <location>
        <begin position="288"/>
        <end position="310"/>
    </location>
</feature>
<feature type="transmembrane region" description="Helical" evidence="6">
    <location>
        <begin position="159"/>
        <end position="179"/>
    </location>
</feature>
<dbReference type="PANTHER" id="PTHR30250">
    <property type="entry name" value="PST FAMILY PREDICTED COLANIC ACID TRANSPORTER"/>
    <property type="match status" value="1"/>
</dbReference>
<sequence>MKNLNNIKQYLNNHLYKNSFFLVLSRVFNVAAGFIFWMIAARFYSIEDVGLATALISSLGLVILFSRFGLDFSIIRFLPGSDKSKVFSTCLIVTTVSAFIVGIIYISGISFFSPGLSFIQDSGYAMVFLVFAVMNSVAATTGNAFVAMRRAGHFFFQNVLLASRILLLIPLVFLGSFGIFGSMGLAYLIAALFAFLILSRLIVFDLRVDKQFIKGSFRFSSGNYMSNVLLAVPTLVMPILILNLLGEAEAAKYYIAFAIGNLVLIIPDALSTSLFVEGSHGESLRKNVIRAGLAIYSFLVPAVILIYFFGDFLLGLVGKDYAEASELLRLLALSSFFVAVHSLFVPVQNVRMRVESIVKLNLLRFLLLLGLSYVLILKFGIVGVGYAWMVTYAVLGLGIVVVVKRMGWF</sequence>
<accession>A0A062V8W2</accession>
<dbReference type="EMBL" id="JMIY01000003">
    <property type="protein sequence ID" value="KCZ72204.1"/>
    <property type="molecule type" value="Genomic_DNA"/>
</dbReference>
<reference evidence="7 8" key="1">
    <citation type="journal article" date="2013" name="Nature">
        <title>Anaerobic oxidation of methane coupled to nitrate reduction in a novel archaeal lineage.</title>
        <authorList>
            <person name="Haroon M.F."/>
            <person name="Hu S."/>
            <person name="Shi Y."/>
            <person name="Imelfort M."/>
            <person name="Keller J."/>
            <person name="Hugenholtz P."/>
            <person name="Yuan Z."/>
            <person name="Tyson G.W."/>
        </authorList>
    </citation>
    <scope>NUCLEOTIDE SEQUENCE [LARGE SCALE GENOMIC DNA]</scope>
    <source>
        <strain evidence="7 8">ANME-2d</strain>
    </source>
</reference>
<keyword evidence="8" id="KW-1185">Reference proteome</keyword>
<keyword evidence="3 6" id="KW-0812">Transmembrane</keyword>
<dbReference type="Proteomes" id="UP000027153">
    <property type="component" value="Unassembled WGS sequence"/>
</dbReference>
<gene>
    <name evidence="7" type="ORF">ANME2D_01608</name>
</gene>
<feature type="transmembrane region" description="Helical" evidence="6">
    <location>
        <begin position="49"/>
        <end position="70"/>
    </location>
</feature>
<dbReference type="GO" id="GO:0005886">
    <property type="term" value="C:plasma membrane"/>
    <property type="evidence" value="ECO:0007669"/>
    <property type="project" value="UniProtKB-SubCell"/>
</dbReference>
<proteinExistence type="predicted"/>
<evidence type="ECO:0000256" key="2">
    <source>
        <dbReference type="ARBA" id="ARBA00022475"/>
    </source>
</evidence>
<dbReference type="AlphaFoldDB" id="A0A062V8W2"/>
<feature type="transmembrane region" description="Helical" evidence="6">
    <location>
        <begin position="251"/>
        <end position="276"/>
    </location>
</feature>
<dbReference type="InterPro" id="IPR050833">
    <property type="entry name" value="Poly_Biosynth_Transport"/>
</dbReference>
<feature type="transmembrane region" description="Helical" evidence="6">
    <location>
        <begin position="330"/>
        <end position="350"/>
    </location>
</feature>
<dbReference type="PANTHER" id="PTHR30250:SF11">
    <property type="entry name" value="O-ANTIGEN TRANSPORTER-RELATED"/>
    <property type="match status" value="1"/>
</dbReference>
<organism evidence="7 8">
    <name type="scientific">Candidatus Methanoperedens nitratireducens</name>
    <dbReference type="NCBI Taxonomy" id="1392998"/>
    <lineage>
        <taxon>Archaea</taxon>
        <taxon>Methanobacteriati</taxon>
        <taxon>Methanobacteriota</taxon>
        <taxon>Stenosarchaea group</taxon>
        <taxon>Methanomicrobia</taxon>
        <taxon>Methanosarcinales</taxon>
        <taxon>ANME-2 cluster</taxon>
        <taxon>Candidatus Methanoperedentaceae</taxon>
        <taxon>Candidatus Methanoperedens</taxon>
    </lineage>
</organism>
<evidence type="ECO:0000313" key="8">
    <source>
        <dbReference type="Proteomes" id="UP000027153"/>
    </source>
</evidence>
<keyword evidence="5 6" id="KW-0472">Membrane</keyword>
<evidence type="ECO:0000256" key="1">
    <source>
        <dbReference type="ARBA" id="ARBA00004651"/>
    </source>
</evidence>
<evidence type="ECO:0000256" key="5">
    <source>
        <dbReference type="ARBA" id="ARBA00023136"/>
    </source>
</evidence>
<evidence type="ECO:0000256" key="3">
    <source>
        <dbReference type="ARBA" id="ARBA00022692"/>
    </source>
</evidence>
<keyword evidence="2" id="KW-1003">Cell membrane</keyword>
<evidence type="ECO:0000256" key="6">
    <source>
        <dbReference type="SAM" id="Phobius"/>
    </source>
</evidence>
<name>A0A062V8W2_9EURY</name>